<accession>A0ABQ5MSF9</accession>
<dbReference type="Proteomes" id="UP001209654">
    <property type="component" value="Unassembled WGS sequence"/>
</dbReference>
<protein>
    <submittedName>
        <fullName evidence="1">Uncharacterized protein</fullName>
    </submittedName>
</protein>
<dbReference type="EMBL" id="BRVS01000004">
    <property type="protein sequence ID" value="GLB66685.1"/>
    <property type="molecule type" value="Genomic_DNA"/>
</dbReference>
<name>A0ABQ5MSF9_9MICC</name>
<organism evidence="1 2">
    <name type="scientific">Arthrobacter mangrovi</name>
    <dbReference type="NCBI Taxonomy" id="2966350"/>
    <lineage>
        <taxon>Bacteria</taxon>
        <taxon>Bacillati</taxon>
        <taxon>Actinomycetota</taxon>
        <taxon>Actinomycetes</taxon>
        <taxon>Micrococcales</taxon>
        <taxon>Micrococcaceae</taxon>
        <taxon>Arthrobacter</taxon>
    </lineage>
</organism>
<evidence type="ECO:0000313" key="1">
    <source>
        <dbReference type="EMBL" id="GLB66685.1"/>
    </source>
</evidence>
<evidence type="ECO:0000313" key="2">
    <source>
        <dbReference type="Proteomes" id="UP001209654"/>
    </source>
</evidence>
<proteinExistence type="predicted"/>
<sequence>MELMDEPQPAIKCDSDYLSTRFTRCCAKVKSVRRPPQVPQLVQKKVDAGPGFSGWW</sequence>
<keyword evidence="2" id="KW-1185">Reference proteome</keyword>
<gene>
    <name evidence="1" type="ORF">AHIS1636_11240</name>
</gene>
<comment type="caution">
    <text evidence="1">The sequence shown here is derived from an EMBL/GenBank/DDBJ whole genome shotgun (WGS) entry which is preliminary data.</text>
</comment>
<reference evidence="1 2" key="1">
    <citation type="journal article" date="2023" name="Int. J. Syst. Evol. Microbiol.">
        <title>Arthrobacter mangrovi sp. nov., an actinobacterium isolated from the rhizosphere of a mangrove.</title>
        <authorList>
            <person name="Hamada M."/>
            <person name="Saitou S."/>
            <person name="Enomoto N."/>
            <person name="Nanri K."/>
            <person name="Hidaka K."/>
            <person name="Miura T."/>
            <person name="Tamura T."/>
        </authorList>
    </citation>
    <scope>NUCLEOTIDE SEQUENCE [LARGE SCALE GENOMIC DNA]</scope>
    <source>
        <strain evidence="1 2">NBRC 112813</strain>
    </source>
</reference>